<dbReference type="Proteomes" id="UP000254174">
    <property type="component" value="Unassembled WGS sequence"/>
</dbReference>
<reference evidence="2 3" key="1">
    <citation type="submission" date="2018-06" db="EMBL/GenBank/DDBJ databases">
        <authorList>
            <consortium name="Pathogen Informatics"/>
            <person name="Doyle S."/>
        </authorList>
    </citation>
    <scope>NUCLEOTIDE SEQUENCE [LARGE SCALE GENOMIC DNA]</scope>
    <source>
        <strain evidence="2 3">NCTC7922</strain>
    </source>
</reference>
<proteinExistence type="predicted"/>
<sequence>MIIVLGSQKGGVGKSTLAVSIAAYLMSLGNRVIIVDADDQKSVLTWYNNRPEDLPHIPVTGATGNIKAMLKEHEKSYDFVIADCAGRDSAEMRSGLMAADVFISPLRPSQMDLDVVPHTCSVFTAAKILMRMFGISRFKHDAHKYVC</sequence>
<name>A0A377CZ58_ECOLX</name>
<gene>
    <name evidence="2" type="ORF">NCTC7922_00258</name>
</gene>
<dbReference type="AlphaFoldDB" id="A0A377CZ58"/>
<organism evidence="2 3">
    <name type="scientific">Escherichia coli</name>
    <dbReference type="NCBI Taxonomy" id="562"/>
    <lineage>
        <taxon>Bacteria</taxon>
        <taxon>Pseudomonadati</taxon>
        <taxon>Pseudomonadota</taxon>
        <taxon>Gammaproteobacteria</taxon>
        <taxon>Enterobacterales</taxon>
        <taxon>Enterobacteriaceae</taxon>
        <taxon>Escherichia</taxon>
    </lineage>
</organism>
<accession>A0A377CZ58</accession>
<dbReference type="PANTHER" id="PTHR13696:SF96">
    <property type="entry name" value="COBQ_COBB_MIND_PARA NUCLEOTIDE BINDING DOMAIN-CONTAINING PROTEIN"/>
    <property type="match status" value="1"/>
</dbReference>
<dbReference type="Pfam" id="PF01656">
    <property type="entry name" value="CbiA"/>
    <property type="match status" value="1"/>
</dbReference>
<protein>
    <submittedName>
        <fullName evidence="2">Putative crown gall tumor protein VirC1</fullName>
    </submittedName>
</protein>
<dbReference type="SUPFAM" id="SSF52540">
    <property type="entry name" value="P-loop containing nucleoside triphosphate hydrolases"/>
    <property type="match status" value="1"/>
</dbReference>
<dbReference type="InterPro" id="IPR002586">
    <property type="entry name" value="CobQ/CobB/MinD/ParA_Nub-bd_dom"/>
</dbReference>
<dbReference type="EMBL" id="UGFC01000003">
    <property type="protein sequence ID" value="STM08661.1"/>
    <property type="molecule type" value="Genomic_DNA"/>
</dbReference>
<evidence type="ECO:0000313" key="3">
    <source>
        <dbReference type="Proteomes" id="UP000254174"/>
    </source>
</evidence>
<dbReference type="InterPro" id="IPR050678">
    <property type="entry name" value="DNA_Partitioning_ATPase"/>
</dbReference>
<dbReference type="CDD" id="cd02042">
    <property type="entry name" value="ParAB_family"/>
    <property type="match status" value="1"/>
</dbReference>
<dbReference type="Gene3D" id="3.40.50.300">
    <property type="entry name" value="P-loop containing nucleotide triphosphate hydrolases"/>
    <property type="match status" value="1"/>
</dbReference>
<evidence type="ECO:0000259" key="1">
    <source>
        <dbReference type="Pfam" id="PF01656"/>
    </source>
</evidence>
<feature type="domain" description="CobQ/CobB/MinD/ParA nucleotide binding" evidence="1">
    <location>
        <begin position="3"/>
        <end position="95"/>
    </location>
</feature>
<dbReference type="PANTHER" id="PTHR13696">
    <property type="entry name" value="P-LOOP CONTAINING NUCLEOSIDE TRIPHOSPHATE HYDROLASE"/>
    <property type="match status" value="1"/>
</dbReference>
<evidence type="ECO:0000313" key="2">
    <source>
        <dbReference type="EMBL" id="STM08661.1"/>
    </source>
</evidence>
<dbReference type="InterPro" id="IPR027417">
    <property type="entry name" value="P-loop_NTPase"/>
</dbReference>